<feature type="region of interest" description="Disordered" evidence="1">
    <location>
        <begin position="1"/>
        <end position="42"/>
    </location>
</feature>
<gene>
    <name evidence="2" type="ORF">TorRG33x02_354570</name>
</gene>
<feature type="compositionally biased region" description="Basic residues" evidence="1">
    <location>
        <begin position="9"/>
        <end position="23"/>
    </location>
</feature>
<accession>A0A2P5AAW4</accession>
<feature type="non-terminal residue" evidence="2">
    <location>
        <position position="218"/>
    </location>
</feature>
<dbReference type="Proteomes" id="UP000237000">
    <property type="component" value="Unassembled WGS sequence"/>
</dbReference>
<name>A0A2P5AAW4_TREOI</name>
<evidence type="ECO:0000313" key="2">
    <source>
        <dbReference type="EMBL" id="PON33678.1"/>
    </source>
</evidence>
<reference evidence="3" key="1">
    <citation type="submission" date="2016-06" db="EMBL/GenBank/DDBJ databases">
        <title>Parallel loss of symbiosis genes in relatives of nitrogen-fixing non-legume Parasponia.</title>
        <authorList>
            <person name="Van Velzen R."/>
            <person name="Holmer R."/>
            <person name="Bu F."/>
            <person name="Rutten L."/>
            <person name="Van Zeijl A."/>
            <person name="Liu W."/>
            <person name="Santuari L."/>
            <person name="Cao Q."/>
            <person name="Sharma T."/>
            <person name="Shen D."/>
            <person name="Roswanjaya Y."/>
            <person name="Wardhani T."/>
            <person name="Kalhor M.S."/>
            <person name="Jansen J."/>
            <person name="Van den Hoogen J."/>
            <person name="Gungor B."/>
            <person name="Hartog M."/>
            <person name="Hontelez J."/>
            <person name="Verver J."/>
            <person name="Yang W.-C."/>
            <person name="Schijlen E."/>
            <person name="Repin R."/>
            <person name="Schilthuizen M."/>
            <person name="Schranz E."/>
            <person name="Heidstra R."/>
            <person name="Miyata K."/>
            <person name="Fedorova E."/>
            <person name="Kohlen W."/>
            <person name="Bisseling T."/>
            <person name="Smit S."/>
            <person name="Geurts R."/>
        </authorList>
    </citation>
    <scope>NUCLEOTIDE SEQUENCE [LARGE SCALE GENOMIC DNA]</scope>
    <source>
        <strain evidence="3">cv. RG33-2</strain>
    </source>
</reference>
<organism evidence="2 3">
    <name type="scientific">Trema orientale</name>
    <name type="common">Charcoal tree</name>
    <name type="synonym">Celtis orientalis</name>
    <dbReference type="NCBI Taxonomy" id="63057"/>
    <lineage>
        <taxon>Eukaryota</taxon>
        <taxon>Viridiplantae</taxon>
        <taxon>Streptophyta</taxon>
        <taxon>Embryophyta</taxon>
        <taxon>Tracheophyta</taxon>
        <taxon>Spermatophyta</taxon>
        <taxon>Magnoliopsida</taxon>
        <taxon>eudicotyledons</taxon>
        <taxon>Gunneridae</taxon>
        <taxon>Pentapetalae</taxon>
        <taxon>rosids</taxon>
        <taxon>fabids</taxon>
        <taxon>Rosales</taxon>
        <taxon>Cannabaceae</taxon>
        <taxon>Trema</taxon>
    </lineage>
</organism>
<keyword evidence="3" id="KW-1185">Reference proteome</keyword>
<feature type="region of interest" description="Disordered" evidence="1">
    <location>
        <begin position="91"/>
        <end position="124"/>
    </location>
</feature>
<dbReference type="InParanoid" id="A0A2P5AAW4"/>
<feature type="compositionally biased region" description="Low complexity" evidence="1">
    <location>
        <begin position="97"/>
        <end position="109"/>
    </location>
</feature>
<proteinExistence type="predicted"/>
<protein>
    <submittedName>
        <fullName evidence="2">Uncharacterized protein</fullName>
    </submittedName>
</protein>
<sequence>MCAPEPNKRIRGRRAKQVNRKKSGLKERAVLTKGGTDDEHSEIISSQALEMYSRGHTRKPVLAARNESDKGILIEHFNEAEAGATDMGLDGQMALRPESSSDYPSSESEQNLTSRTDDDFESEEGLAGVKSLYADIEDETYKEQPLEQMTGNEVENVLSPVNNFCPINVICHASLLEDGTDKDHVVNARGPLMQRGIVCDLLNTMGLDLVPADKKAGQ</sequence>
<evidence type="ECO:0000256" key="1">
    <source>
        <dbReference type="SAM" id="MobiDB-lite"/>
    </source>
</evidence>
<feature type="compositionally biased region" description="Basic and acidic residues" evidence="1">
    <location>
        <begin position="24"/>
        <end position="42"/>
    </location>
</feature>
<evidence type="ECO:0000313" key="3">
    <source>
        <dbReference type="Proteomes" id="UP000237000"/>
    </source>
</evidence>
<comment type="caution">
    <text evidence="2">The sequence shown here is derived from an EMBL/GenBank/DDBJ whole genome shotgun (WGS) entry which is preliminary data.</text>
</comment>
<dbReference type="EMBL" id="JXTC01000993">
    <property type="protein sequence ID" value="PON33678.1"/>
    <property type="molecule type" value="Genomic_DNA"/>
</dbReference>
<dbReference type="AlphaFoldDB" id="A0A2P5AAW4"/>